<dbReference type="FunFam" id="3.30.200.20:FF:001757">
    <property type="entry name" value="Uncharacterized protein"/>
    <property type="match status" value="1"/>
</dbReference>
<organism evidence="11 12">
    <name type="scientific">Miscanthus lutarioriparius</name>
    <dbReference type="NCBI Taxonomy" id="422564"/>
    <lineage>
        <taxon>Eukaryota</taxon>
        <taxon>Viridiplantae</taxon>
        <taxon>Streptophyta</taxon>
        <taxon>Embryophyta</taxon>
        <taxon>Tracheophyta</taxon>
        <taxon>Spermatophyta</taxon>
        <taxon>Magnoliopsida</taxon>
        <taxon>Liliopsida</taxon>
        <taxon>Poales</taxon>
        <taxon>Poaceae</taxon>
        <taxon>PACMAD clade</taxon>
        <taxon>Panicoideae</taxon>
        <taxon>Andropogonodae</taxon>
        <taxon>Andropogoneae</taxon>
        <taxon>Saccharinae</taxon>
        <taxon>Miscanthus</taxon>
    </lineage>
</organism>
<keyword evidence="3" id="KW-0677">Repeat</keyword>
<proteinExistence type="inferred from homology"/>
<feature type="region of interest" description="Disordered" evidence="9">
    <location>
        <begin position="1"/>
        <end position="47"/>
    </location>
</feature>
<dbReference type="InterPro" id="IPR008271">
    <property type="entry name" value="Ser/Thr_kinase_AS"/>
</dbReference>
<keyword evidence="5" id="KW-0418">Kinase</keyword>
<name>A0A811PLZ1_9POAL</name>
<evidence type="ECO:0000256" key="3">
    <source>
        <dbReference type="ARBA" id="ARBA00022737"/>
    </source>
</evidence>
<dbReference type="OrthoDB" id="1738954at2759"/>
<dbReference type="SMART" id="SM00220">
    <property type="entry name" value="S_TKc"/>
    <property type="match status" value="1"/>
</dbReference>
<comment type="similarity">
    <text evidence="8">Belongs to the protein kinase superfamily.</text>
</comment>
<feature type="domain" description="Protein kinase" evidence="10">
    <location>
        <begin position="96"/>
        <end position="342"/>
    </location>
</feature>
<dbReference type="InterPro" id="IPR050205">
    <property type="entry name" value="CDPK_Ser/Thr_kinases"/>
</dbReference>
<dbReference type="PROSITE" id="PS00108">
    <property type="entry name" value="PROTEIN_KINASE_ST"/>
    <property type="match status" value="1"/>
</dbReference>
<feature type="binding site" evidence="7">
    <location>
        <position position="127"/>
    </location>
    <ligand>
        <name>ATP</name>
        <dbReference type="ChEBI" id="CHEBI:30616"/>
    </ligand>
</feature>
<reference evidence="11" key="1">
    <citation type="submission" date="2020-10" db="EMBL/GenBank/DDBJ databases">
        <authorList>
            <person name="Han B."/>
            <person name="Lu T."/>
            <person name="Zhao Q."/>
            <person name="Huang X."/>
            <person name="Zhao Y."/>
        </authorList>
    </citation>
    <scope>NUCLEOTIDE SEQUENCE</scope>
</reference>
<dbReference type="SUPFAM" id="SSF56112">
    <property type="entry name" value="Protein kinase-like (PK-like)"/>
    <property type="match status" value="1"/>
</dbReference>
<evidence type="ECO:0000313" key="12">
    <source>
        <dbReference type="Proteomes" id="UP000604825"/>
    </source>
</evidence>
<dbReference type="GO" id="GO:0005524">
    <property type="term" value="F:ATP binding"/>
    <property type="evidence" value="ECO:0007669"/>
    <property type="project" value="UniProtKB-UniRule"/>
</dbReference>
<evidence type="ECO:0000256" key="8">
    <source>
        <dbReference type="RuleBase" id="RU000304"/>
    </source>
</evidence>
<evidence type="ECO:0000256" key="2">
    <source>
        <dbReference type="ARBA" id="ARBA00022679"/>
    </source>
</evidence>
<dbReference type="GO" id="GO:0004674">
    <property type="term" value="F:protein serine/threonine kinase activity"/>
    <property type="evidence" value="ECO:0007669"/>
    <property type="project" value="UniProtKB-KW"/>
</dbReference>
<dbReference type="Gene3D" id="1.10.510.10">
    <property type="entry name" value="Transferase(Phosphotransferase) domain 1"/>
    <property type="match status" value="1"/>
</dbReference>
<keyword evidence="4 7" id="KW-0547">Nucleotide-binding</keyword>
<keyword evidence="2" id="KW-0808">Transferase</keyword>
<evidence type="ECO:0000256" key="5">
    <source>
        <dbReference type="ARBA" id="ARBA00022777"/>
    </source>
</evidence>
<dbReference type="AlphaFoldDB" id="A0A811PLZ1"/>
<evidence type="ECO:0000256" key="7">
    <source>
        <dbReference type="PROSITE-ProRule" id="PRU10141"/>
    </source>
</evidence>
<sequence>MEPVPRKRKGAPPACSAARSLQDLASRKRACRGSEPPQSPRRADAAAPAVVMTAPAASGASASAGVFLPGRGLKRKVGCIDSATRIGRRKRLESEYDLGEEIGHGKFGSVRVCRPKAARGEEEFACKALPKNGGDTAHREVEIMQHLSGHPGVVTLRAVFEDADAFYLVMELCHGGRLLDEVAREGKLSERRAANVIKELMAVLKYCHEMGVVHRDVKPENVLLTKAGRLKLADFGLAVRVADGHPWVLFYTECPQKAEFSDLWGTNKTATPMIHRERVRFDYCESLSSESSTDNSEEQDECGIVDALATAITQVRISEPKRTRLFSPANGLLPPSRNTLRT</sequence>
<dbReference type="Pfam" id="PF00069">
    <property type="entry name" value="Pkinase"/>
    <property type="match status" value="1"/>
</dbReference>
<evidence type="ECO:0000256" key="9">
    <source>
        <dbReference type="SAM" id="MobiDB-lite"/>
    </source>
</evidence>
<gene>
    <name evidence="11" type="ORF">NCGR_LOCUS29839</name>
</gene>
<evidence type="ECO:0000256" key="1">
    <source>
        <dbReference type="ARBA" id="ARBA00022527"/>
    </source>
</evidence>
<evidence type="ECO:0000313" key="11">
    <source>
        <dbReference type="EMBL" id="CAD6245537.1"/>
    </source>
</evidence>
<dbReference type="InterPro" id="IPR017441">
    <property type="entry name" value="Protein_kinase_ATP_BS"/>
</dbReference>
<dbReference type="InterPro" id="IPR011009">
    <property type="entry name" value="Kinase-like_dom_sf"/>
</dbReference>
<feature type="compositionally biased region" description="Basic residues" evidence="9">
    <location>
        <begin position="1"/>
        <end position="10"/>
    </location>
</feature>
<evidence type="ECO:0000256" key="4">
    <source>
        <dbReference type="ARBA" id="ARBA00022741"/>
    </source>
</evidence>
<protein>
    <recommendedName>
        <fullName evidence="10">Protein kinase domain-containing protein</fullName>
    </recommendedName>
</protein>
<accession>A0A811PLZ1</accession>
<dbReference type="Proteomes" id="UP000604825">
    <property type="component" value="Unassembled WGS sequence"/>
</dbReference>
<comment type="caution">
    <text evidence="11">The sequence shown here is derived from an EMBL/GenBank/DDBJ whole genome shotgun (WGS) entry which is preliminary data.</text>
</comment>
<evidence type="ECO:0000259" key="10">
    <source>
        <dbReference type="PROSITE" id="PS50011"/>
    </source>
</evidence>
<dbReference type="PANTHER" id="PTHR24349">
    <property type="entry name" value="SERINE/THREONINE-PROTEIN KINASE"/>
    <property type="match status" value="1"/>
</dbReference>
<keyword evidence="6 7" id="KW-0067">ATP-binding</keyword>
<dbReference type="EMBL" id="CAJGYO010000007">
    <property type="protein sequence ID" value="CAD6245537.1"/>
    <property type="molecule type" value="Genomic_DNA"/>
</dbReference>
<keyword evidence="1 8" id="KW-0723">Serine/threonine-protein kinase</keyword>
<keyword evidence="12" id="KW-1185">Reference proteome</keyword>
<dbReference type="PROSITE" id="PS00107">
    <property type="entry name" value="PROTEIN_KINASE_ATP"/>
    <property type="match status" value="1"/>
</dbReference>
<dbReference type="InterPro" id="IPR000719">
    <property type="entry name" value="Prot_kinase_dom"/>
</dbReference>
<evidence type="ECO:0000256" key="6">
    <source>
        <dbReference type="ARBA" id="ARBA00022840"/>
    </source>
</evidence>
<dbReference type="PROSITE" id="PS50011">
    <property type="entry name" value="PROTEIN_KINASE_DOM"/>
    <property type="match status" value="1"/>
</dbReference>